<feature type="transmembrane region" description="Helical" evidence="7">
    <location>
        <begin position="92"/>
        <end position="110"/>
    </location>
</feature>
<evidence type="ECO:0000256" key="7">
    <source>
        <dbReference type="SAM" id="Phobius"/>
    </source>
</evidence>
<comment type="subcellular location">
    <subcellularLocation>
        <location evidence="6">Cell membrane</location>
        <topology evidence="6">Multi-pass membrane protein</topology>
    </subcellularLocation>
    <subcellularLocation>
        <location evidence="1">Membrane</location>
        <topology evidence="1">Multi-pass membrane protein</topology>
    </subcellularLocation>
</comment>
<keyword evidence="5 7" id="KW-0472">Membrane</keyword>
<organism evidence="9 10">
    <name type="scientific">Inhella proteolytica</name>
    <dbReference type="NCBI Taxonomy" id="2795029"/>
    <lineage>
        <taxon>Bacteria</taxon>
        <taxon>Pseudomonadati</taxon>
        <taxon>Pseudomonadota</taxon>
        <taxon>Betaproteobacteria</taxon>
        <taxon>Burkholderiales</taxon>
        <taxon>Sphaerotilaceae</taxon>
        <taxon>Inhella</taxon>
    </lineage>
</organism>
<dbReference type="Gene3D" id="1.20.120.80">
    <property type="entry name" value="Cytochrome c oxidase, subunit III, four-helix bundle"/>
    <property type="match status" value="1"/>
</dbReference>
<evidence type="ECO:0000256" key="3">
    <source>
        <dbReference type="ARBA" id="ARBA00022692"/>
    </source>
</evidence>
<feature type="domain" description="Heme-copper oxidase subunit III family profile" evidence="8">
    <location>
        <begin position="22"/>
        <end position="198"/>
    </location>
</feature>
<evidence type="ECO:0000259" key="8">
    <source>
        <dbReference type="PROSITE" id="PS50253"/>
    </source>
</evidence>
<gene>
    <name evidence="9" type="ORF">I7X39_22675</name>
</gene>
<comment type="similarity">
    <text evidence="2 6">Belongs to the cytochrome c oxidase subunit 3 family.</text>
</comment>
<protein>
    <submittedName>
        <fullName evidence="9">Cytochrome c oxidase subunit 3</fullName>
    </submittedName>
</protein>
<reference evidence="9" key="1">
    <citation type="submission" date="2020-12" db="EMBL/GenBank/DDBJ databases">
        <title>The genome sequence of Inhella sp. 1Y17.</title>
        <authorList>
            <person name="Liu Y."/>
        </authorList>
    </citation>
    <scope>NUCLEOTIDE SEQUENCE</scope>
    <source>
        <strain evidence="9">1Y17</strain>
    </source>
</reference>
<comment type="caution">
    <text evidence="9">The sequence shown here is derived from an EMBL/GenBank/DDBJ whole genome shotgun (WGS) entry which is preliminary data.</text>
</comment>
<dbReference type="GO" id="GO:0005886">
    <property type="term" value="C:plasma membrane"/>
    <property type="evidence" value="ECO:0007669"/>
    <property type="project" value="UniProtKB-SubCell"/>
</dbReference>
<keyword evidence="4 7" id="KW-1133">Transmembrane helix</keyword>
<evidence type="ECO:0000313" key="9">
    <source>
        <dbReference type="EMBL" id="MBH9579708.1"/>
    </source>
</evidence>
<dbReference type="InterPro" id="IPR000298">
    <property type="entry name" value="Cyt_c_oxidase-like_su3"/>
</dbReference>
<dbReference type="GO" id="GO:0019646">
    <property type="term" value="P:aerobic electron transport chain"/>
    <property type="evidence" value="ECO:0007669"/>
    <property type="project" value="InterPro"/>
</dbReference>
<dbReference type="InterPro" id="IPR013833">
    <property type="entry name" value="Cyt_c_oxidase_su3_a-hlx"/>
</dbReference>
<dbReference type="PANTHER" id="PTHR11403">
    <property type="entry name" value="CYTOCHROME C OXIDASE SUBUNIT III"/>
    <property type="match status" value="1"/>
</dbReference>
<feature type="transmembrane region" description="Helical" evidence="7">
    <location>
        <begin position="59"/>
        <end position="80"/>
    </location>
</feature>
<dbReference type="Pfam" id="PF00510">
    <property type="entry name" value="COX3"/>
    <property type="match status" value="1"/>
</dbReference>
<name>A0A931NJ96_9BURK</name>
<evidence type="ECO:0000313" key="10">
    <source>
        <dbReference type="Proteomes" id="UP000613266"/>
    </source>
</evidence>
<dbReference type="Proteomes" id="UP000613266">
    <property type="component" value="Unassembled WGS sequence"/>
</dbReference>
<keyword evidence="3 6" id="KW-0812">Transmembrane</keyword>
<proteinExistence type="inferred from homology"/>
<dbReference type="AlphaFoldDB" id="A0A931NJ96"/>
<dbReference type="InterPro" id="IPR035973">
    <property type="entry name" value="Cyt_c_oxidase_su3-like_sf"/>
</dbReference>
<feature type="transmembrane region" description="Helical" evidence="7">
    <location>
        <begin position="178"/>
        <end position="197"/>
    </location>
</feature>
<sequence>MAAPLIQPTPLDPPAPELRGDLAMWLLIGIEMLTFGLMFVVFAVARARQPAVFAEGQAVLHLGAGALNTAVLLVGSWAVARGVHALRAGHTRGGVAGLAGGALCGLLFLVSKALEYAGLPGGEQDLSENPFFLLYFMLTGFHVMHVLAALLMLATLAWLARDGRWSRGDAHAPETVAAFWHMVDLMWIVLFPLVYVLR</sequence>
<accession>A0A931NJ96</accession>
<evidence type="ECO:0000256" key="4">
    <source>
        <dbReference type="ARBA" id="ARBA00022989"/>
    </source>
</evidence>
<dbReference type="InterPro" id="IPR024791">
    <property type="entry name" value="Cyt_c/ubiquinol_Oxase_su3"/>
</dbReference>
<dbReference type="GO" id="GO:0004129">
    <property type="term" value="F:cytochrome-c oxidase activity"/>
    <property type="evidence" value="ECO:0007669"/>
    <property type="project" value="InterPro"/>
</dbReference>
<dbReference type="EMBL" id="JAEDAK010000031">
    <property type="protein sequence ID" value="MBH9579708.1"/>
    <property type="molecule type" value="Genomic_DNA"/>
</dbReference>
<feature type="transmembrane region" description="Helical" evidence="7">
    <location>
        <begin position="131"/>
        <end position="158"/>
    </location>
</feature>
<dbReference type="PANTHER" id="PTHR11403:SF6">
    <property type="entry name" value="NITRIC OXIDE REDUCTASE SUBUNIT E"/>
    <property type="match status" value="1"/>
</dbReference>
<evidence type="ECO:0000256" key="1">
    <source>
        <dbReference type="ARBA" id="ARBA00004141"/>
    </source>
</evidence>
<evidence type="ECO:0000256" key="2">
    <source>
        <dbReference type="ARBA" id="ARBA00010581"/>
    </source>
</evidence>
<keyword evidence="10" id="KW-1185">Reference proteome</keyword>
<dbReference type="RefSeq" id="WP_198113645.1">
    <property type="nucleotide sequence ID" value="NZ_JAEDAK010000031.1"/>
</dbReference>
<feature type="transmembrane region" description="Helical" evidence="7">
    <location>
        <begin position="22"/>
        <end position="47"/>
    </location>
</feature>
<dbReference type="PROSITE" id="PS50253">
    <property type="entry name" value="COX3"/>
    <property type="match status" value="1"/>
</dbReference>
<evidence type="ECO:0000256" key="6">
    <source>
        <dbReference type="RuleBase" id="RU003376"/>
    </source>
</evidence>
<evidence type="ECO:0000256" key="5">
    <source>
        <dbReference type="ARBA" id="ARBA00023136"/>
    </source>
</evidence>
<dbReference type="SUPFAM" id="SSF81452">
    <property type="entry name" value="Cytochrome c oxidase subunit III-like"/>
    <property type="match status" value="1"/>
</dbReference>